<evidence type="ECO:0000313" key="2">
    <source>
        <dbReference type="EnsemblMetazoa" id="AMEM017584-PA"/>
    </source>
</evidence>
<name>A0A182VMP8_ANOME</name>
<feature type="transmembrane region" description="Helical" evidence="1">
    <location>
        <begin position="20"/>
        <end position="39"/>
    </location>
</feature>
<feature type="transmembrane region" description="Helical" evidence="1">
    <location>
        <begin position="295"/>
        <end position="315"/>
    </location>
</feature>
<sequence length="358" mass="43856">MQKYEQLTSHFSWPVLLQSSGLMVVFVLDMFVLVMVVHWDMNRDLDWVRHWLLDLIRDVLLDGVRHWTLNRNLHRVGDVLLDRDRDVLVHWVGLRDWHLHRNWHGLVNVHRHGAIVRDMHWVRDLLDDLIRHWLLHRDRDWLLNMDRDWAIDWHMDWVVDDLLNRVRLLNVHWDLDRVRDLLLNWVRSWDMDLHRDMDLLLHWVGSGHVHLDRDGTIVRNVDWVRDLLLNRVRGWDVHWHLDDLLDRVVDSLVDWVGLRHSNLHRDRDMLLHWHWDVLLHWVRDRDLLDDGQRLLVVRMQIIMVAMGVRFEMMAAEIMSTEVVLEQTTFIVALFALRCWFRFWGRRLLFLLGRRTQDQ</sequence>
<proteinExistence type="predicted"/>
<dbReference type="EnsemblMetazoa" id="AMEM017584-RA">
    <property type="protein sequence ID" value="AMEM017584-PA"/>
    <property type="gene ID" value="AMEM017584"/>
</dbReference>
<accession>A0A182VMP8</accession>
<dbReference type="Proteomes" id="UP000075903">
    <property type="component" value="Unassembled WGS sequence"/>
</dbReference>
<dbReference type="VEuPathDB" id="VectorBase:AMEM017584"/>
<keyword evidence="3" id="KW-1185">Reference proteome</keyword>
<feature type="transmembrane region" description="Helical" evidence="1">
    <location>
        <begin position="327"/>
        <end position="344"/>
    </location>
</feature>
<keyword evidence="1" id="KW-1133">Transmembrane helix</keyword>
<evidence type="ECO:0000313" key="3">
    <source>
        <dbReference type="Proteomes" id="UP000075903"/>
    </source>
</evidence>
<protein>
    <submittedName>
        <fullName evidence="2">Uncharacterized protein</fullName>
    </submittedName>
</protein>
<organism evidence="2 3">
    <name type="scientific">Anopheles merus</name>
    <name type="common">Mosquito</name>
    <dbReference type="NCBI Taxonomy" id="30066"/>
    <lineage>
        <taxon>Eukaryota</taxon>
        <taxon>Metazoa</taxon>
        <taxon>Ecdysozoa</taxon>
        <taxon>Arthropoda</taxon>
        <taxon>Hexapoda</taxon>
        <taxon>Insecta</taxon>
        <taxon>Pterygota</taxon>
        <taxon>Neoptera</taxon>
        <taxon>Endopterygota</taxon>
        <taxon>Diptera</taxon>
        <taxon>Nematocera</taxon>
        <taxon>Culicoidea</taxon>
        <taxon>Culicidae</taxon>
        <taxon>Anophelinae</taxon>
        <taxon>Anopheles</taxon>
    </lineage>
</organism>
<evidence type="ECO:0000256" key="1">
    <source>
        <dbReference type="SAM" id="Phobius"/>
    </source>
</evidence>
<keyword evidence="1" id="KW-0472">Membrane</keyword>
<reference evidence="2" key="1">
    <citation type="submission" date="2020-05" db="UniProtKB">
        <authorList>
            <consortium name="EnsemblMetazoa"/>
        </authorList>
    </citation>
    <scope>IDENTIFICATION</scope>
    <source>
        <strain evidence="2">MAF</strain>
    </source>
</reference>
<dbReference type="AlphaFoldDB" id="A0A182VMP8"/>
<keyword evidence="1" id="KW-0812">Transmembrane</keyword>